<dbReference type="VEuPathDB" id="FungiDB:PSTT_01189"/>
<reference evidence="2" key="1">
    <citation type="submission" date="2017-12" db="EMBL/GenBank/DDBJ databases">
        <title>Gene loss provides genomic basis for host adaptation in cereal stripe rust fungi.</title>
        <authorList>
            <person name="Xia C."/>
        </authorList>
    </citation>
    <scope>NUCLEOTIDE SEQUENCE [LARGE SCALE GENOMIC DNA]</scope>
    <source>
        <strain evidence="2">93-210</strain>
    </source>
</reference>
<evidence type="ECO:0000313" key="2">
    <source>
        <dbReference type="EMBL" id="POW16651.1"/>
    </source>
</evidence>
<accession>A0A2S4W4E8</accession>
<name>A0A2S4W4E8_9BASI</name>
<feature type="compositionally biased region" description="Polar residues" evidence="1">
    <location>
        <begin position="9"/>
        <end position="19"/>
    </location>
</feature>
<dbReference type="EMBL" id="PKSL01000006">
    <property type="protein sequence ID" value="POW16651.1"/>
    <property type="molecule type" value="Genomic_DNA"/>
</dbReference>
<protein>
    <submittedName>
        <fullName evidence="2">Uncharacterized protein</fullName>
    </submittedName>
</protein>
<gene>
    <name evidence="2" type="ORF">PSTT_01189</name>
</gene>
<dbReference type="AlphaFoldDB" id="A0A2S4W4E8"/>
<evidence type="ECO:0000256" key="1">
    <source>
        <dbReference type="SAM" id="MobiDB-lite"/>
    </source>
</evidence>
<dbReference type="PANTHER" id="PTHR33069:SF3">
    <property type="entry name" value="DYNEIN HEAVY CHAIN TAIL DOMAIN-CONTAINING PROTEIN"/>
    <property type="match status" value="1"/>
</dbReference>
<proteinExistence type="predicted"/>
<organism evidence="2 3">
    <name type="scientific">Puccinia striiformis</name>
    <dbReference type="NCBI Taxonomy" id="27350"/>
    <lineage>
        <taxon>Eukaryota</taxon>
        <taxon>Fungi</taxon>
        <taxon>Dikarya</taxon>
        <taxon>Basidiomycota</taxon>
        <taxon>Pucciniomycotina</taxon>
        <taxon>Pucciniomycetes</taxon>
        <taxon>Pucciniales</taxon>
        <taxon>Pucciniaceae</taxon>
        <taxon>Puccinia</taxon>
    </lineage>
</organism>
<keyword evidence="3" id="KW-1185">Reference proteome</keyword>
<feature type="region of interest" description="Disordered" evidence="1">
    <location>
        <begin position="1"/>
        <end position="25"/>
    </location>
</feature>
<comment type="caution">
    <text evidence="2">The sequence shown here is derived from an EMBL/GenBank/DDBJ whole genome shotgun (WGS) entry which is preliminary data.</text>
</comment>
<evidence type="ECO:0000313" key="3">
    <source>
        <dbReference type="Proteomes" id="UP000239156"/>
    </source>
</evidence>
<dbReference type="Proteomes" id="UP000239156">
    <property type="component" value="Unassembled WGS sequence"/>
</dbReference>
<sequence length="310" mass="35479">MHKKEPTESVASMMTSFESKNPDEKTAEEYQGMIRGVLSHLHEQMNKHVVRRTERGKSWLSNDIPYRLGQILLPALREKLSSLSVALNSSDSPIGTKSWWIVILNSLIEIDDVLRQIEESIILIWRTLKPVEGALEDHTERFVRSKAKKISHRIQNLLATQVCQVIDACNTFFDNITSSAIPSILSTGEEINHSIRAITVTINEIMAIIEWIPKPRRGQRKMSNDKLDPSETMEASKAAIPIIKLCRLYFVKLLRTTNTQSPFFALVPSIEKKEDQLKQFLKHANVAQTVIKIFMENISPPRNRWTSRIL</sequence>
<dbReference type="VEuPathDB" id="FungiDB:PSHT_09300"/>
<dbReference type="PANTHER" id="PTHR33069">
    <property type="entry name" value="CHROMOSOME 7, WHOLE GENOME SHOTGUN SEQUENCE-RELATED"/>
    <property type="match status" value="1"/>
</dbReference>